<keyword evidence="4" id="KW-1185">Reference proteome</keyword>
<dbReference type="SUPFAM" id="SSF49344">
    <property type="entry name" value="CBD9-like"/>
    <property type="match status" value="1"/>
</dbReference>
<accession>A0A3S0P8W6</accession>
<dbReference type="Pfam" id="PF16011">
    <property type="entry name" value="CBM9_2"/>
    <property type="match status" value="1"/>
</dbReference>
<evidence type="ECO:0000259" key="2">
    <source>
        <dbReference type="Pfam" id="PF16011"/>
    </source>
</evidence>
<gene>
    <name evidence="3" type="ORF">EHV08_08660</name>
</gene>
<evidence type="ECO:0000256" key="1">
    <source>
        <dbReference type="SAM" id="SignalP"/>
    </source>
</evidence>
<comment type="caution">
    <text evidence="3">The sequence shown here is derived from an EMBL/GenBank/DDBJ whole genome shotgun (WGS) entry which is preliminary data.</text>
</comment>
<dbReference type="Proteomes" id="UP000278983">
    <property type="component" value="Unassembled WGS sequence"/>
</dbReference>
<sequence length="251" mass="28705">MGFRNVLRIIIMMVMCTAFGTAKVSGESKNEGREMSLTVKRLPRGIAEAKSIGETFDKFRVEWNEIGYLNWERNYPYKPDARFRIAHDGRNIYVEYRVSEGAVRAMNDKDQSPVFQDACCEFFLKLNGEDTYYNIESNCIGAILMQAGVTNTNREEADEKVLGSIKRWSSLGKMPFDTRVGEQQWSLTLIIPASALFKSNVKSLDGVEATANFFKYGSRLPKRHFMSWNKVGQEGKLNFHQTGRFGKVKFE</sequence>
<dbReference type="GO" id="GO:0004553">
    <property type="term" value="F:hydrolase activity, hydrolyzing O-glycosyl compounds"/>
    <property type="evidence" value="ECO:0007669"/>
    <property type="project" value="InterPro"/>
</dbReference>
<protein>
    <recommendedName>
        <fullName evidence="2">Carbohydrate-binding domain-containing protein</fullName>
    </recommendedName>
</protein>
<keyword evidence="1" id="KW-0732">Signal</keyword>
<evidence type="ECO:0000313" key="3">
    <source>
        <dbReference type="EMBL" id="RUL59821.1"/>
    </source>
</evidence>
<dbReference type="InterPro" id="IPR010502">
    <property type="entry name" value="Carb-bd_dom_fam9"/>
</dbReference>
<dbReference type="CDD" id="cd09620">
    <property type="entry name" value="CBM9_like_3"/>
    <property type="match status" value="1"/>
</dbReference>
<name>A0A3S0P8W6_9BACT</name>
<dbReference type="GO" id="GO:0030246">
    <property type="term" value="F:carbohydrate binding"/>
    <property type="evidence" value="ECO:0007669"/>
    <property type="project" value="InterPro"/>
</dbReference>
<dbReference type="GO" id="GO:0016052">
    <property type="term" value="P:carbohydrate catabolic process"/>
    <property type="evidence" value="ECO:0007669"/>
    <property type="project" value="InterPro"/>
</dbReference>
<evidence type="ECO:0000313" key="4">
    <source>
        <dbReference type="Proteomes" id="UP000278983"/>
    </source>
</evidence>
<feature type="domain" description="Carbohydrate-binding" evidence="2">
    <location>
        <begin position="54"/>
        <end position="250"/>
    </location>
</feature>
<dbReference type="AlphaFoldDB" id="A0A3S0P8W6"/>
<dbReference type="EMBL" id="RYYU01000001">
    <property type="protein sequence ID" value="RUL59821.1"/>
    <property type="molecule type" value="Genomic_DNA"/>
</dbReference>
<organism evidence="3 4">
    <name type="scientific">Prevotella koreensis</name>
    <dbReference type="NCBI Taxonomy" id="2490854"/>
    <lineage>
        <taxon>Bacteria</taxon>
        <taxon>Pseudomonadati</taxon>
        <taxon>Bacteroidota</taxon>
        <taxon>Bacteroidia</taxon>
        <taxon>Bacteroidales</taxon>
        <taxon>Prevotellaceae</taxon>
        <taxon>Prevotella</taxon>
    </lineage>
</organism>
<proteinExistence type="predicted"/>
<reference evidence="3 4" key="1">
    <citation type="submission" date="2018-12" db="EMBL/GenBank/DDBJ databases">
        <title>Genome sequencing of Prevotella sp. KCOM 3155 (= JS262).</title>
        <authorList>
            <person name="Kook J.-K."/>
            <person name="Park S.-N."/>
            <person name="Lim Y.K."/>
        </authorList>
    </citation>
    <scope>NUCLEOTIDE SEQUENCE [LARGE SCALE GENOMIC DNA]</scope>
    <source>
        <strain evidence="3 4">KCOM 3155</strain>
    </source>
</reference>
<dbReference type="Gene3D" id="2.60.40.1190">
    <property type="match status" value="1"/>
</dbReference>
<feature type="chain" id="PRO_5018719995" description="Carbohydrate-binding domain-containing protein" evidence="1">
    <location>
        <begin position="21"/>
        <end position="251"/>
    </location>
</feature>
<feature type="signal peptide" evidence="1">
    <location>
        <begin position="1"/>
        <end position="20"/>
    </location>
</feature>